<keyword evidence="3 10" id="KW-0479">Metal-binding</keyword>
<dbReference type="OrthoDB" id="9809485at2"/>
<dbReference type="Gene3D" id="3.40.50.300">
    <property type="entry name" value="P-loop containing nucleotide triphosphate hydrolases"/>
    <property type="match status" value="1"/>
</dbReference>
<evidence type="ECO:0000256" key="9">
    <source>
        <dbReference type="ARBA" id="ARBA00023134"/>
    </source>
</evidence>
<sequence length="382" mass="40931">MIDADTGEARALEGAATGATGDAATQVADLWDVPDPLAAAGWDETVAQRLAPLLTGDRRPARVARIEYGGCHLVTDLGRRPGVSRLPRASTFDDDRFDTPLAVGDWVAVERDQSDDRLLVVGVAPRDRRIGRRDPSRELLEQVLAANVAAVVVVHALDRPLRPGRIERSLVLAHEGGARPIVVATKIDLGFPQEWKAVRDATPPGTPAVAVSKRDGRGLSELLSLLPQGQTTALIGESGAGKSSIINALLGEHVLATGAVRTTDAKGRHTTTARELVPLSDGHGTCLLDTPGTRELGMVRDTGGLAEAFADIEALAAQCRFADCRHDREAGCAVLAAVEAGELSDGRRRSFLELREEIEDLETKREARERRIGEGRRPPREQ</sequence>
<protein>
    <recommendedName>
        <fullName evidence="10">Small ribosomal subunit biogenesis GTPase RsgA</fullName>
        <ecNumber evidence="10">3.6.1.-</ecNumber>
    </recommendedName>
</protein>
<dbReference type="InterPro" id="IPR010914">
    <property type="entry name" value="RsgA_GTPase_dom"/>
</dbReference>
<dbReference type="NCBIfam" id="TIGR00157">
    <property type="entry name" value="ribosome small subunit-dependent GTPase A"/>
    <property type="match status" value="1"/>
</dbReference>
<dbReference type="AlphaFoldDB" id="H0E3G8"/>
<dbReference type="Proteomes" id="UP000005143">
    <property type="component" value="Unassembled WGS sequence"/>
</dbReference>
<feature type="binding site" evidence="10">
    <location>
        <position position="324"/>
    </location>
    <ligand>
        <name>Zn(2+)</name>
        <dbReference type="ChEBI" id="CHEBI:29105"/>
    </ligand>
</feature>
<evidence type="ECO:0000256" key="8">
    <source>
        <dbReference type="ARBA" id="ARBA00022884"/>
    </source>
</evidence>
<keyword evidence="4 10" id="KW-0699">rRNA-binding</keyword>
<gene>
    <name evidence="10" type="primary">rsgA</name>
    <name evidence="14" type="ORF">PAI11_13390</name>
</gene>
<evidence type="ECO:0000256" key="7">
    <source>
        <dbReference type="ARBA" id="ARBA00022833"/>
    </source>
</evidence>
<evidence type="ECO:0000256" key="6">
    <source>
        <dbReference type="ARBA" id="ARBA00022801"/>
    </source>
</evidence>
<evidence type="ECO:0000256" key="3">
    <source>
        <dbReference type="ARBA" id="ARBA00022723"/>
    </source>
</evidence>
<dbReference type="PANTHER" id="PTHR32120">
    <property type="entry name" value="SMALL RIBOSOMAL SUBUNIT BIOGENESIS GTPASE RSGA"/>
    <property type="match status" value="1"/>
</dbReference>
<keyword evidence="6 10" id="KW-0378">Hydrolase</keyword>
<dbReference type="GO" id="GO:0042274">
    <property type="term" value="P:ribosomal small subunit biogenesis"/>
    <property type="evidence" value="ECO:0007669"/>
    <property type="project" value="UniProtKB-UniRule"/>
</dbReference>
<feature type="binding site" evidence="10">
    <location>
        <position position="332"/>
    </location>
    <ligand>
        <name>Zn(2+)</name>
        <dbReference type="ChEBI" id="CHEBI:29105"/>
    </ligand>
</feature>
<dbReference type="GO" id="GO:0005737">
    <property type="term" value="C:cytoplasm"/>
    <property type="evidence" value="ECO:0007669"/>
    <property type="project" value="UniProtKB-SubCell"/>
</dbReference>
<dbReference type="PATRIC" id="fig|1097667.3.peg.1332"/>
<evidence type="ECO:0000256" key="4">
    <source>
        <dbReference type="ARBA" id="ARBA00022730"/>
    </source>
</evidence>
<keyword evidence="15" id="KW-1185">Reference proteome</keyword>
<evidence type="ECO:0000313" key="15">
    <source>
        <dbReference type="Proteomes" id="UP000005143"/>
    </source>
</evidence>
<keyword evidence="1 10" id="KW-0963">Cytoplasm</keyword>
<dbReference type="PANTHER" id="PTHR32120:SF10">
    <property type="entry name" value="SMALL RIBOSOMAL SUBUNIT BIOGENESIS GTPASE RSGA"/>
    <property type="match status" value="1"/>
</dbReference>
<dbReference type="GO" id="GO:0005525">
    <property type="term" value="F:GTP binding"/>
    <property type="evidence" value="ECO:0007669"/>
    <property type="project" value="UniProtKB-UniRule"/>
</dbReference>
<keyword evidence="5 10" id="KW-0547">Nucleotide-binding</keyword>
<evidence type="ECO:0000256" key="11">
    <source>
        <dbReference type="SAM" id="MobiDB-lite"/>
    </source>
</evidence>
<keyword evidence="2 10" id="KW-0690">Ribosome biogenesis</keyword>
<dbReference type="RefSeq" id="WP_007572333.1">
    <property type="nucleotide sequence ID" value="NZ_AGUD01000071.1"/>
</dbReference>
<name>H0E3G8_9ACTN</name>
<keyword evidence="8 10" id="KW-0694">RNA-binding</keyword>
<dbReference type="GO" id="GO:0046872">
    <property type="term" value="F:metal ion binding"/>
    <property type="evidence" value="ECO:0007669"/>
    <property type="project" value="UniProtKB-KW"/>
</dbReference>
<dbReference type="InterPro" id="IPR030378">
    <property type="entry name" value="G_CP_dom"/>
</dbReference>
<organism evidence="14 15">
    <name type="scientific">Patulibacter medicamentivorans</name>
    <dbReference type="NCBI Taxonomy" id="1097667"/>
    <lineage>
        <taxon>Bacteria</taxon>
        <taxon>Bacillati</taxon>
        <taxon>Actinomycetota</taxon>
        <taxon>Thermoleophilia</taxon>
        <taxon>Solirubrobacterales</taxon>
        <taxon>Patulibacteraceae</taxon>
        <taxon>Patulibacter</taxon>
    </lineage>
</organism>
<dbReference type="PROSITE" id="PS51721">
    <property type="entry name" value="G_CP"/>
    <property type="match status" value="1"/>
</dbReference>
<comment type="similarity">
    <text evidence="10">Belongs to the TRAFAC class YlqF/YawG GTPase family. RsgA subfamily.</text>
</comment>
<dbReference type="HAMAP" id="MF_01820">
    <property type="entry name" value="GTPase_RsgA"/>
    <property type="match status" value="1"/>
</dbReference>
<dbReference type="Gene3D" id="1.10.40.50">
    <property type="entry name" value="Probable gtpase engc, domain 3"/>
    <property type="match status" value="1"/>
</dbReference>
<feature type="binding site" evidence="10">
    <location>
        <position position="326"/>
    </location>
    <ligand>
        <name>Zn(2+)</name>
        <dbReference type="ChEBI" id="CHEBI:29105"/>
    </ligand>
</feature>
<evidence type="ECO:0000256" key="2">
    <source>
        <dbReference type="ARBA" id="ARBA00022517"/>
    </source>
</evidence>
<evidence type="ECO:0000256" key="1">
    <source>
        <dbReference type="ARBA" id="ARBA00022490"/>
    </source>
</evidence>
<reference evidence="14 15" key="1">
    <citation type="journal article" date="2013" name="Biodegradation">
        <title>Quantitative proteomic analysis of ibuprofen-degrading Patulibacter sp. strain I11.</title>
        <authorList>
            <person name="Almeida B."/>
            <person name="Kjeldal H."/>
            <person name="Lolas I."/>
            <person name="Knudsen A.D."/>
            <person name="Carvalho G."/>
            <person name="Nielsen K.L."/>
            <person name="Barreto Crespo M.T."/>
            <person name="Stensballe A."/>
            <person name="Nielsen J.L."/>
        </authorList>
    </citation>
    <scope>NUCLEOTIDE SEQUENCE [LARGE SCALE GENOMIC DNA]</scope>
    <source>
        <strain evidence="14 15">I11</strain>
    </source>
</reference>
<keyword evidence="9 10" id="KW-0342">GTP-binding</keyword>
<dbReference type="InterPro" id="IPR027417">
    <property type="entry name" value="P-loop_NTPase"/>
</dbReference>
<feature type="region of interest" description="Disordered" evidence="11">
    <location>
        <begin position="363"/>
        <end position="382"/>
    </location>
</feature>
<dbReference type="EMBL" id="AGUD01000071">
    <property type="protein sequence ID" value="EHN11765.1"/>
    <property type="molecule type" value="Genomic_DNA"/>
</dbReference>
<comment type="function">
    <text evidence="10">One of several proteins that assist in the late maturation steps of the functional core of the 30S ribosomal subunit. Helps release RbfA from mature subunits. May play a role in the assembly of ribosomal proteins into the subunit. Circularly permuted GTPase that catalyzes slow GTP hydrolysis, GTPase activity is stimulated by the 30S ribosomal subunit.</text>
</comment>
<dbReference type="InterPro" id="IPR004881">
    <property type="entry name" value="Ribosome_biogen_GTPase_RsgA"/>
</dbReference>
<dbReference type="SUPFAM" id="SSF52540">
    <property type="entry name" value="P-loop containing nucleoside triphosphate hydrolases"/>
    <property type="match status" value="1"/>
</dbReference>
<feature type="binding site" evidence="10">
    <location>
        <begin position="236"/>
        <end position="244"/>
    </location>
    <ligand>
        <name>GTP</name>
        <dbReference type="ChEBI" id="CHEBI:37565"/>
    </ligand>
</feature>
<evidence type="ECO:0000256" key="10">
    <source>
        <dbReference type="HAMAP-Rule" id="MF_01820"/>
    </source>
</evidence>
<evidence type="ECO:0000313" key="14">
    <source>
        <dbReference type="EMBL" id="EHN11765.1"/>
    </source>
</evidence>
<comment type="cofactor">
    <cofactor evidence="10">
        <name>Zn(2+)</name>
        <dbReference type="ChEBI" id="CHEBI:29105"/>
    </cofactor>
    <text evidence="10">Binds 1 zinc ion per subunit.</text>
</comment>
<evidence type="ECO:0000259" key="13">
    <source>
        <dbReference type="PROSITE" id="PS51721"/>
    </source>
</evidence>
<feature type="domain" description="EngC GTPase" evidence="12">
    <location>
        <begin position="146"/>
        <end position="294"/>
    </location>
</feature>
<comment type="caution">
    <text evidence="14">The sequence shown here is derived from an EMBL/GenBank/DDBJ whole genome shotgun (WGS) entry which is preliminary data.</text>
</comment>
<dbReference type="PROSITE" id="PS50936">
    <property type="entry name" value="ENGC_GTPASE"/>
    <property type="match status" value="1"/>
</dbReference>
<dbReference type="GO" id="GO:0019843">
    <property type="term" value="F:rRNA binding"/>
    <property type="evidence" value="ECO:0007669"/>
    <property type="project" value="UniProtKB-KW"/>
</dbReference>
<keyword evidence="7 10" id="KW-0862">Zinc</keyword>
<evidence type="ECO:0000256" key="5">
    <source>
        <dbReference type="ARBA" id="ARBA00022741"/>
    </source>
</evidence>
<comment type="subunit">
    <text evidence="10">Monomer. Associates with 30S ribosomal subunit, binds 16S rRNA.</text>
</comment>
<dbReference type="CDD" id="cd01854">
    <property type="entry name" value="YjeQ_EngC"/>
    <property type="match status" value="1"/>
</dbReference>
<feature type="domain" description="CP-type G" evidence="13">
    <location>
        <begin position="137"/>
        <end position="296"/>
    </location>
</feature>
<feature type="binding site" evidence="10">
    <location>
        <begin position="185"/>
        <end position="188"/>
    </location>
    <ligand>
        <name>GTP</name>
        <dbReference type="ChEBI" id="CHEBI:37565"/>
    </ligand>
</feature>
<comment type="subcellular location">
    <subcellularLocation>
        <location evidence="10">Cytoplasm</location>
    </subcellularLocation>
</comment>
<accession>H0E3G8</accession>
<proteinExistence type="inferred from homology"/>
<dbReference type="Pfam" id="PF03193">
    <property type="entry name" value="RsgA_GTPase"/>
    <property type="match status" value="1"/>
</dbReference>
<dbReference type="GO" id="GO:0003924">
    <property type="term" value="F:GTPase activity"/>
    <property type="evidence" value="ECO:0007669"/>
    <property type="project" value="UniProtKB-UniRule"/>
</dbReference>
<feature type="binding site" evidence="10">
    <location>
        <position position="319"/>
    </location>
    <ligand>
        <name>Zn(2+)</name>
        <dbReference type="ChEBI" id="CHEBI:29105"/>
    </ligand>
</feature>
<evidence type="ECO:0000259" key="12">
    <source>
        <dbReference type="PROSITE" id="PS50936"/>
    </source>
</evidence>
<dbReference type="EC" id="3.6.1.-" evidence="10"/>